<evidence type="ECO:0000313" key="2">
    <source>
        <dbReference type="Proteomes" id="UP001472677"/>
    </source>
</evidence>
<accession>A0ABR2F9G5</accession>
<dbReference type="EMBL" id="JBBPBM010000007">
    <property type="protein sequence ID" value="KAK8574956.1"/>
    <property type="molecule type" value="Genomic_DNA"/>
</dbReference>
<proteinExistence type="predicted"/>
<dbReference type="Proteomes" id="UP001472677">
    <property type="component" value="Unassembled WGS sequence"/>
</dbReference>
<sequence length="167" mass="18490">MEGLWRKLLGNQSHHDCFGCGNKVMETLPVYVKDDFFDSFCCDSLAGGSRNGRTRISEQMTRDRGIESKEGLFEIVDEWWQNPSNCLIGSVKFNVEAGVQWMGVGCGGHCGVRGGHGPFHGGRAHGFYYGRGYGYGGRGRGILHGKPCQLASCWNRVQLVDQTIPRD</sequence>
<protein>
    <submittedName>
        <fullName evidence="1">Uncharacterized protein</fullName>
    </submittedName>
</protein>
<comment type="caution">
    <text evidence="1">The sequence shown here is derived from an EMBL/GenBank/DDBJ whole genome shotgun (WGS) entry which is preliminary data.</text>
</comment>
<keyword evidence="2" id="KW-1185">Reference proteome</keyword>
<gene>
    <name evidence="1" type="ORF">V6N12_062633</name>
</gene>
<evidence type="ECO:0000313" key="1">
    <source>
        <dbReference type="EMBL" id="KAK8574956.1"/>
    </source>
</evidence>
<name>A0ABR2F9G5_9ROSI</name>
<reference evidence="1 2" key="1">
    <citation type="journal article" date="2024" name="G3 (Bethesda)">
        <title>Genome assembly of Hibiscus sabdariffa L. provides insights into metabolisms of medicinal natural products.</title>
        <authorList>
            <person name="Kim T."/>
        </authorList>
    </citation>
    <scope>NUCLEOTIDE SEQUENCE [LARGE SCALE GENOMIC DNA]</scope>
    <source>
        <strain evidence="1">TK-2024</strain>
        <tissue evidence="1">Old leaves</tissue>
    </source>
</reference>
<organism evidence="1 2">
    <name type="scientific">Hibiscus sabdariffa</name>
    <name type="common">roselle</name>
    <dbReference type="NCBI Taxonomy" id="183260"/>
    <lineage>
        <taxon>Eukaryota</taxon>
        <taxon>Viridiplantae</taxon>
        <taxon>Streptophyta</taxon>
        <taxon>Embryophyta</taxon>
        <taxon>Tracheophyta</taxon>
        <taxon>Spermatophyta</taxon>
        <taxon>Magnoliopsida</taxon>
        <taxon>eudicotyledons</taxon>
        <taxon>Gunneridae</taxon>
        <taxon>Pentapetalae</taxon>
        <taxon>rosids</taxon>
        <taxon>malvids</taxon>
        <taxon>Malvales</taxon>
        <taxon>Malvaceae</taxon>
        <taxon>Malvoideae</taxon>
        <taxon>Hibiscus</taxon>
    </lineage>
</organism>